<keyword evidence="1" id="KW-0472">Membrane</keyword>
<comment type="caution">
    <text evidence="3">The sequence shown here is derived from an EMBL/GenBank/DDBJ whole genome shotgun (WGS) entry which is preliminary data.</text>
</comment>
<name>A0A2T1LUH4_9CHRO</name>
<evidence type="ECO:0000313" key="4">
    <source>
        <dbReference type="Proteomes" id="UP000239001"/>
    </source>
</evidence>
<protein>
    <submittedName>
        <fullName evidence="3">Lipolytic protein G-D-S-L family</fullName>
    </submittedName>
</protein>
<reference evidence="3 4" key="2">
    <citation type="submission" date="2018-03" db="EMBL/GenBank/DDBJ databases">
        <authorList>
            <person name="Keele B.F."/>
        </authorList>
    </citation>
    <scope>NUCLEOTIDE SEQUENCE [LARGE SCALE GENOMIC DNA]</scope>
    <source>
        <strain evidence="3 4">CCALA 016</strain>
    </source>
</reference>
<sequence>MFEVRRVNILYIFLGILVTIVALLEGGLRYIGFGNPLLYQADGEMGYLLAPNQKVRRMNNRIWINEYSMRSDPIEKKRPENTLRILLIGDSIANGGWWTDQHETISSLLEKQLKNPKLSQYNQIQVLNASANSWGPRNQLAYLKRYGFFESQVVILLLNTDDFFSGMPNSEAVGKDINYPDHKPALAINELYRRYFPSPEPQKDNTPKPQEKDIVGINLAAIKEIYQVCQANNAQLIIAMTPLLQEVEQSSKEFQQRAKNRLMELAKTESIFYLDFLPRFKQIEPPKSIYRDRIHITPEGNKIVSKYLSEKIEKIIK</sequence>
<proteinExistence type="predicted"/>
<feature type="transmembrane region" description="Helical" evidence="1">
    <location>
        <begin position="9"/>
        <end position="31"/>
    </location>
</feature>
<evidence type="ECO:0000256" key="1">
    <source>
        <dbReference type="SAM" id="Phobius"/>
    </source>
</evidence>
<evidence type="ECO:0000313" key="3">
    <source>
        <dbReference type="EMBL" id="PSF35191.1"/>
    </source>
</evidence>
<keyword evidence="1" id="KW-0812">Transmembrane</keyword>
<dbReference type="Gene3D" id="3.40.50.1110">
    <property type="entry name" value="SGNH hydrolase"/>
    <property type="match status" value="1"/>
</dbReference>
<evidence type="ECO:0000259" key="2">
    <source>
        <dbReference type="Pfam" id="PF13472"/>
    </source>
</evidence>
<dbReference type="Pfam" id="PF13472">
    <property type="entry name" value="Lipase_GDSL_2"/>
    <property type="match status" value="1"/>
</dbReference>
<keyword evidence="1" id="KW-1133">Transmembrane helix</keyword>
<dbReference type="InterPro" id="IPR036514">
    <property type="entry name" value="SGNH_hydro_sf"/>
</dbReference>
<reference evidence="3 4" key="1">
    <citation type="submission" date="2018-03" db="EMBL/GenBank/DDBJ databases">
        <title>The ancient ancestry and fast evolution of plastids.</title>
        <authorList>
            <person name="Moore K.R."/>
            <person name="Magnabosco C."/>
            <person name="Momper L."/>
            <person name="Gold D.A."/>
            <person name="Bosak T."/>
            <person name="Fournier G.P."/>
        </authorList>
    </citation>
    <scope>NUCLEOTIDE SEQUENCE [LARGE SCALE GENOMIC DNA]</scope>
    <source>
        <strain evidence="3 4">CCALA 016</strain>
    </source>
</reference>
<dbReference type="AlphaFoldDB" id="A0A2T1LUH4"/>
<accession>A0A2T1LUH4</accession>
<feature type="domain" description="SGNH hydrolase-type esterase" evidence="2">
    <location>
        <begin position="87"/>
        <end position="303"/>
    </location>
</feature>
<organism evidence="3 4">
    <name type="scientific">Aphanothece hegewaldii CCALA 016</name>
    <dbReference type="NCBI Taxonomy" id="2107694"/>
    <lineage>
        <taxon>Bacteria</taxon>
        <taxon>Bacillati</taxon>
        <taxon>Cyanobacteriota</taxon>
        <taxon>Cyanophyceae</taxon>
        <taxon>Oscillatoriophycideae</taxon>
        <taxon>Chroococcales</taxon>
        <taxon>Aphanothecaceae</taxon>
        <taxon>Aphanothece</taxon>
    </lineage>
</organism>
<dbReference type="OrthoDB" id="481127at2"/>
<dbReference type="EMBL" id="PXOH01000022">
    <property type="protein sequence ID" value="PSF35191.1"/>
    <property type="molecule type" value="Genomic_DNA"/>
</dbReference>
<dbReference type="InterPro" id="IPR013830">
    <property type="entry name" value="SGNH_hydro"/>
</dbReference>
<dbReference type="Proteomes" id="UP000239001">
    <property type="component" value="Unassembled WGS sequence"/>
</dbReference>
<keyword evidence="4" id="KW-1185">Reference proteome</keyword>
<dbReference type="SUPFAM" id="SSF52266">
    <property type="entry name" value="SGNH hydrolase"/>
    <property type="match status" value="1"/>
</dbReference>
<gene>
    <name evidence="3" type="ORF">C7H19_17575</name>
</gene>